<dbReference type="Gene3D" id="3.40.50.300">
    <property type="entry name" value="P-loop containing nucleotide triphosphate hydrolases"/>
    <property type="match status" value="3"/>
</dbReference>
<proteinExistence type="predicted"/>
<dbReference type="GO" id="GO:0008270">
    <property type="term" value="F:zinc ion binding"/>
    <property type="evidence" value="ECO:0007669"/>
    <property type="project" value="UniProtKB-KW"/>
</dbReference>
<dbReference type="InterPro" id="IPR047187">
    <property type="entry name" value="SF1_C_Upf1"/>
</dbReference>
<reference evidence="10" key="1">
    <citation type="submission" date="2021-11" db="EMBL/GenBank/DDBJ databases">
        <authorList>
            <person name="Schell T."/>
        </authorList>
    </citation>
    <scope>NUCLEOTIDE SEQUENCE</scope>
    <source>
        <strain evidence="10">M5</strain>
    </source>
</reference>
<dbReference type="OrthoDB" id="2423195at2759"/>
<dbReference type="CDD" id="cd17936">
    <property type="entry name" value="EEXXEc_NFX1"/>
    <property type="match status" value="1"/>
</dbReference>
<keyword evidence="2" id="KW-0963">Cytoplasm</keyword>
<dbReference type="EMBL" id="CAKKLH010000281">
    <property type="protein sequence ID" value="CAH0108217.1"/>
    <property type="molecule type" value="Genomic_DNA"/>
</dbReference>
<dbReference type="InterPro" id="IPR041677">
    <property type="entry name" value="DNA2/NAM7_AAA_11"/>
</dbReference>
<keyword evidence="5" id="KW-0863">Zinc-finger</keyword>
<comment type="caution">
    <text evidence="10">The sequence shown here is derived from an EMBL/GenBank/DDBJ whole genome shotgun (WGS) entry which is preliminary data.</text>
</comment>
<comment type="subcellular location">
    <subcellularLocation>
        <location evidence="1">Cytoplasm</location>
    </subcellularLocation>
</comment>
<dbReference type="InterPro" id="IPR057373">
    <property type="entry name" value="ZNFX1"/>
</dbReference>
<dbReference type="SUPFAM" id="SSF52540">
    <property type="entry name" value="P-loop containing nucleoside triphosphate hydrolases"/>
    <property type="match status" value="1"/>
</dbReference>
<dbReference type="PROSITE" id="PS51981">
    <property type="entry name" value="ZF_RZ"/>
    <property type="match status" value="1"/>
</dbReference>
<dbReference type="InterPro" id="IPR041679">
    <property type="entry name" value="DNA2/NAM7-like_C"/>
</dbReference>
<dbReference type="Pfam" id="PF13086">
    <property type="entry name" value="AAA_11"/>
    <property type="match status" value="1"/>
</dbReference>
<evidence type="ECO:0000256" key="2">
    <source>
        <dbReference type="ARBA" id="ARBA00022490"/>
    </source>
</evidence>
<dbReference type="GO" id="GO:0031048">
    <property type="term" value="P:regulatory ncRNA-mediated heterochromatin formation"/>
    <property type="evidence" value="ECO:0007669"/>
    <property type="project" value="TreeGrafter"/>
</dbReference>
<dbReference type="PANTHER" id="PTHR10887">
    <property type="entry name" value="DNA2/NAM7 HELICASE FAMILY"/>
    <property type="match status" value="1"/>
</dbReference>
<dbReference type="FunFam" id="3.40.50.300:FF:000742">
    <property type="entry name" value="NFX1-type zinc finger-containing protein 1"/>
    <property type="match status" value="1"/>
</dbReference>
<dbReference type="GO" id="GO:0004386">
    <property type="term" value="F:helicase activity"/>
    <property type="evidence" value="ECO:0007669"/>
    <property type="project" value="InterPro"/>
</dbReference>
<dbReference type="Pfam" id="PF25396">
    <property type="entry name" value="ZNFX1"/>
    <property type="match status" value="1"/>
</dbReference>
<evidence type="ECO:0000256" key="8">
    <source>
        <dbReference type="SAM" id="MobiDB-lite"/>
    </source>
</evidence>
<evidence type="ECO:0000313" key="11">
    <source>
        <dbReference type="Proteomes" id="UP000789390"/>
    </source>
</evidence>
<dbReference type="InterPro" id="IPR045055">
    <property type="entry name" value="DNA2/NAM7-like"/>
</dbReference>
<dbReference type="FunFam" id="3.40.50.300:FF:005856">
    <property type="entry name" value="Uncharacterized protein"/>
    <property type="match status" value="1"/>
</dbReference>
<gene>
    <name evidence="10" type="ORF">DGAL_LOCUS11586</name>
</gene>
<evidence type="ECO:0000256" key="4">
    <source>
        <dbReference type="ARBA" id="ARBA00022737"/>
    </source>
</evidence>
<organism evidence="10 11">
    <name type="scientific">Daphnia galeata</name>
    <dbReference type="NCBI Taxonomy" id="27404"/>
    <lineage>
        <taxon>Eukaryota</taxon>
        <taxon>Metazoa</taxon>
        <taxon>Ecdysozoa</taxon>
        <taxon>Arthropoda</taxon>
        <taxon>Crustacea</taxon>
        <taxon>Branchiopoda</taxon>
        <taxon>Diplostraca</taxon>
        <taxon>Cladocera</taxon>
        <taxon>Anomopoda</taxon>
        <taxon>Daphniidae</taxon>
        <taxon>Daphnia</taxon>
    </lineage>
</organism>
<dbReference type="PANTHER" id="PTHR10887:SF341">
    <property type="entry name" value="NFX1-TYPE ZINC FINGER-CONTAINING PROTEIN 1"/>
    <property type="match status" value="1"/>
</dbReference>
<keyword evidence="4" id="KW-0677">Repeat</keyword>
<feature type="compositionally biased region" description="Low complexity" evidence="8">
    <location>
        <begin position="45"/>
        <end position="59"/>
    </location>
</feature>
<keyword evidence="6" id="KW-0862">Zinc</keyword>
<keyword evidence="7" id="KW-0391">Immunity</keyword>
<sequence length="2273" mass="259711">MAFRSVERVLNCDQGPEQVTKENVNTSFFKKPKPNSRRTAIATYGSSGNLSKSASSQGSHDLIDDSNSNRHDTHRPRRNYPLRFSDVQKWIVEDAEPETIAHKFTETNTGLKQFLEHNSTSWEAIELVLVVIGNFCEKNGTVLFQHAFIKIVHILADERVFSHLTSVILNIPKSRCTNLGLKNDRFSQLIKSLTYLTTEMLTVMPALTCDYLGEKFFEDTYALKNIPSIRDMNVDDVFNLFHQKGADRLKNAWEQHSKAIKSMSNENHSQTIRLHRQELMTHLKPPDDFRELSVMPQWEDVCADAEPFLRPNLIKGSYPDVDTYLDIQFRLLREDFLNPLREGLVAYRSKMEKQPKQQIRVDNIRLYYDVKIKDDDNPASGNYTLEFSTKGFQRVNWEGSKRLLFGSLLLLSVDNFNSFMLFTVVDRKPEQLSRGRIKAKFEGEFLPTDAKKKNLVMAESSVFFEAYRSVLIALQRISPARFPMEEYILCRNVFPTEPEYLKRAPNPIYDLTPVRATFSKTRTKNENSEDDDSIAKDNLLHPALHRLLSQVSIFGPSLPDAETLGLDPSQAEALYAALTRKLVVIQGPPGTGKTFLGLKIVQALLHNKQYWVGVEKPQPTPILVICYTNHALDQFLEGIMQFTKKIVRIGGQSKCAALDPFMISEWKRKATILKKRPQKYRRWLGEARTNLNQMKSKLEGRRQVQRIVESFVIVHENSLLIRKVLSQSVHAKMRSMGTNSQNSVLPQWLGVESIKTLRDILKAIKKNMPKKQMTPAVSEQVAYDEEFPNEEEWDREDIDEIQGQRMMNDEVHVSQSNFASAKIKLGKAMENEREIQYAFCTLSLNQKINFLEESLCELEGDDIELVQFQIAEIKHQKELFQEILEILPTVETKEYKQLIEKDLGRLSYVERWKVYSYWRSETSAILAAEVNSLNVQVLQQTNEMKDVETIETAEIIREAHVVGITTTGAAKNRALIENLKSKIVVVEEAAEVLEAHIVTSMSSSCQHLILVGDHQQLRPPTTVYTLAKDYHLDVSLFERLIKNGVEPSVLGVQHRMRPDVARLIVPSIYPHLENHQSVTRYWDVPGMAENVFFLSHLEREKGDQSDQESRSHLNPYEADMTLALARHLLMQGLESSQITILTTYSGQLLHFKKLRRNHAILQGVRISIVDNFQGEENDIIILSLVRSNDEAKVGFLKTENRVCVALSRAKKGFYLIGNMGNLAASSKLWREVNTVLKSNRQIGSHFDLQCEVHHTLIKANQVSHFPPEGGCFVKCLSPMPCGHTCPKICHVEDREHTRQKCHEACLRACSVGHRCPKWCYQDCHPCLTKIPKILLPCNHTQITECYKDPEKEYCFTKVVKVFPICEHTIELDCGKPISEVKCQEPCGMHLDCDHICNRICHKRSSHAKMPCTQPCRRLTCPEKHPCPKQCFEECGKCVVDVVKKLPCGHNGEIKCWQLPKDAYCKIKVERILSGCQHTAYFDCSESTEGYRCTRQCGKLLCNDGHVCRKPCCEPCGHCNIQVKRTLSCGHETLTACYKDPLIIKCKFPKEVVLPDCGHKVEIACSENPETALCLRPCDTRLECGHQCTELCHAKKDPGHEKYLCNKACNREKMDCKLDHKCGKKCHEDCDLCTIKIARTLPCGHSQVAECYLHDEEIKCREMINKTITECMHSIRVECSTIASRRLCKQPCVNFMSCGHQCKRQCNETCSPLVCQELVRTTKLSPCGHPVMKTCSDYHSSPAVTETQVEKFLQECPQKCRVNLPCEHSCKGSCGQCFNGRLHKACEEKCGRTLVCGHDCGVSCAVSCPPCKKPCEYRCRHSRCRKNCCEPCVDCIEPCGWKCDHYSCSLKCFEFCNRPRCDEPCRKRLPCGHSCIGLCGEVCPPLCRVCHKDQLTEFILYGNEEEDDARFIYLEDCQHTIEVDGMDHWMEMKEEETREIQMKCCPRCKTIIRSCYRYGNVIKRNFEDIVEVKRMLLRGRVSSKNFIEKLLNQVNDSHALNNELAGKLNHILTDVLKNELKSIQDIINPTVNRTGPKYKCFDNDTRFMFEVKVDVIERVLNVVKNALQRASSGSQEPTGAMDPVLLHDFLNRAQLIFISLFRRERFAVQEYHCFIAEVNRLDLIRIFFLIKSASSIYYRDSHIIEEKRQVEEMLLKNAKPLQKQESESIKGILQKLGKILNTGLGISDVEREEIVKAMGFKQGHWFKCPNGHIYVIADCGGAMQEAKCNECGAKIGGADHALRSDNSLAREMDGAQFAAWSEHANNMGNFQIID</sequence>
<dbReference type="GO" id="GO:0005737">
    <property type="term" value="C:cytoplasm"/>
    <property type="evidence" value="ECO:0007669"/>
    <property type="project" value="UniProtKB-SubCell"/>
</dbReference>
<accession>A0A8J2S2Q0</accession>
<feature type="region of interest" description="Disordered" evidence="8">
    <location>
        <begin position="45"/>
        <end position="78"/>
    </location>
</feature>
<evidence type="ECO:0000256" key="3">
    <source>
        <dbReference type="ARBA" id="ARBA00022723"/>
    </source>
</evidence>
<evidence type="ECO:0000256" key="6">
    <source>
        <dbReference type="ARBA" id="ARBA00022833"/>
    </source>
</evidence>
<dbReference type="Pfam" id="PF20173">
    <property type="entry name" value="ZnF_RZ-type"/>
    <property type="match status" value="1"/>
</dbReference>
<dbReference type="InterPro" id="IPR027417">
    <property type="entry name" value="P-loop_NTPase"/>
</dbReference>
<dbReference type="Proteomes" id="UP000789390">
    <property type="component" value="Unassembled WGS sequence"/>
</dbReference>
<evidence type="ECO:0000259" key="9">
    <source>
        <dbReference type="PROSITE" id="PS51981"/>
    </source>
</evidence>
<dbReference type="Pfam" id="PF13087">
    <property type="entry name" value="AAA_12"/>
    <property type="match status" value="1"/>
</dbReference>
<name>A0A8J2S2Q0_9CRUS</name>
<keyword evidence="3" id="KW-0479">Metal-binding</keyword>
<dbReference type="GO" id="GO:0031380">
    <property type="term" value="C:nuclear RNA-directed RNA polymerase complex"/>
    <property type="evidence" value="ECO:0007669"/>
    <property type="project" value="TreeGrafter"/>
</dbReference>
<dbReference type="SMART" id="SM00438">
    <property type="entry name" value="ZnF_NFX"/>
    <property type="match status" value="8"/>
</dbReference>
<dbReference type="CDD" id="cd06008">
    <property type="entry name" value="NF-X1-zinc-finger"/>
    <property type="match status" value="1"/>
</dbReference>
<dbReference type="GO" id="GO:0002376">
    <property type="term" value="P:immune system process"/>
    <property type="evidence" value="ECO:0007669"/>
    <property type="project" value="UniProtKB-KW"/>
</dbReference>
<evidence type="ECO:0000256" key="1">
    <source>
        <dbReference type="ARBA" id="ARBA00004496"/>
    </source>
</evidence>
<dbReference type="InterPro" id="IPR046439">
    <property type="entry name" value="ZF_RZ_dom"/>
</dbReference>
<protein>
    <recommendedName>
        <fullName evidence="9">RZ-type domain-containing protein</fullName>
    </recommendedName>
</protein>
<keyword evidence="11" id="KW-1185">Reference proteome</keyword>
<evidence type="ECO:0000256" key="7">
    <source>
        <dbReference type="ARBA" id="ARBA00022859"/>
    </source>
</evidence>
<dbReference type="InterPro" id="IPR000967">
    <property type="entry name" value="Znf_NFX1"/>
</dbReference>
<dbReference type="CDD" id="cd18808">
    <property type="entry name" value="SF1_C_Upf1"/>
    <property type="match status" value="1"/>
</dbReference>
<feature type="compositionally biased region" description="Basic and acidic residues" evidence="8">
    <location>
        <begin position="61"/>
        <end position="71"/>
    </location>
</feature>
<feature type="domain" description="RZ-type" evidence="9">
    <location>
        <begin position="2185"/>
        <end position="2256"/>
    </location>
</feature>
<evidence type="ECO:0000313" key="10">
    <source>
        <dbReference type="EMBL" id="CAH0108217.1"/>
    </source>
</evidence>
<evidence type="ECO:0000256" key="5">
    <source>
        <dbReference type="ARBA" id="ARBA00022771"/>
    </source>
</evidence>